<evidence type="ECO:0000313" key="3">
    <source>
        <dbReference type="Proteomes" id="UP001066276"/>
    </source>
</evidence>
<organism evidence="2 3">
    <name type="scientific">Pleurodeles waltl</name>
    <name type="common">Iberian ribbed newt</name>
    <dbReference type="NCBI Taxonomy" id="8319"/>
    <lineage>
        <taxon>Eukaryota</taxon>
        <taxon>Metazoa</taxon>
        <taxon>Chordata</taxon>
        <taxon>Craniata</taxon>
        <taxon>Vertebrata</taxon>
        <taxon>Euteleostomi</taxon>
        <taxon>Amphibia</taxon>
        <taxon>Batrachia</taxon>
        <taxon>Caudata</taxon>
        <taxon>Salamandroidea</taxon>
        <taxon>Salamandridae</taxon>
        <taxon>Pleurodelinae</taxon>
        <taxon>Pleurodeles</taxon>
    </lineage>
</organism>
<dbReference type="EMBL" id="JANPWB010000015">
    <property type="protein sequence ID" value="KAJ1090136.1"/>
    <property type="molecule type" value="Genomic_DNA"/>
</dbReference>
<proteinExistence type="predicted"/>
<keyword evidence="1" id="KW-0812">Transmembrane</keyword>
<keyword evidence="3" id="KW-1185">Reference proteome</keyword>
<reference evidence="2" key="1">
    <citation type="journal article" date="2022" name="bioRxiv">
        <title>Sequencing and chromosome-scale assembly of the giantPleurodeles waltlgenome.</title>
        <authorList>
            <person name="Brown T."/>
            <person name="Elewa A."/>
            <person name="Iarovenko S."/>
            <person name="Subramanian E."/>
            <person name="Araus A.J."/>
            <person name="Petzold A."/>
            <person name="Susuki M."/>
            <person name="Suzuki K.-i.T."/>
            <person name="Hayashi T."/>
            <person name="Toyoda A."/>
            <person name="Oliveira C."/>
            <person name="Osipova E."/>
            <person name="Leigh N.D."/>
            <person name="Simon A."/>
            <person name="Yun M.H."/>
        </authorList>
    </citation>
    <scope>NUCLEOTIDE SEQUENCE</scope>
    <source>
        <strain evidence="2">20211129_DDA</strain>
        <tissue evidence="2">Liver</tissue>
    </source>
</reference>
<gene>
    <name evidence="2" type="ORF">NDU88_003273</name>
</gene>
<name>A0AAV7LEW6_PLEWA</name>
<evidence type="ECO:0000313" key="2">
    <source>
        <dbReference type="EMBL" id="KAJ1090136.1"/>
    </source>
</evidence>
<keyword evidence="1" id="KW-0472">Membrane</keyword>
<feature type="transmembrane region" description="Helical" evidence="1">
    <location>
        <begin position="29"/>
        <end position="48"/>
    </location>
</feature>
<keyword evidence="1" id="KW-1133">Transmembrane helix</keyword>
<comment type="caution">
    <text evidence="2">The sequence shown here is derived from an EMBL/GenBank/DDBJ whole genome shotgun (WGS) entry which is preliminary data.</text>
</comment>
<protein>
    <submittedName>
        <fullName evidence="2">Uncharacterized protein</fullName>
    </submittedName>
</protein>
<accession>A0AAV7LEW6</accession>
<dbReference type="Proteomes" id="UP001066276">
    <property type="component" value="Chromosome 11"/>
</dbReference>
<dbReference type="AlphaFoldDB" id="A0AAV7LEW6"/>
<sequence>MVKCGRCQSLLRRQRRVKKRFLLARARPTIYRVSTRLAIIYFCSFFYFHGRTRIRSPLFIFTLLDVRKPEGIFSRLRAGVLKDSDSVRTSLLRDAVLRVGPIRGTRDKTNVRPKEPDLNFGDGKPYYSRVCLI</sequence>
<evidence type="ECO:0000256" key="1">
    <source>
        <dbReference type="SAM" id="Phobius"/>
    </source>
</evidence>